<gene>
    <name evidence="3" type="primary">tenA</name>
    <name evidence="3" type="ORF">GL286_11305</name>
</gene>
<sequence>MSYGQAFELWRQASQPDWDAYTHHPFVEGLRDGTLPRADFLTYLVQDYLFLINFSRAWALAVVKAGDLDEMRACSATVHTLLDHEMSLHVQTCSAAGIDIEAMVNTPEAMTNIAYTRYVMDAGLSGDFLDLLAALMPCVLGYGEIGLRLARDCVPDTPYREWIDTYAGADYQTACAEAGALLDSAIRKRLGNQPEASPRWAMLTKRFATATRLEVAFWDLGRA</sequence>
<dbReference type="Proteomes" id="UP000478183">
    <property type="component" value="Unassembled WGS sequence"/>
</dbReference>
<dbReference type="GO" id="GO:0005829">
    <property type="term" value="C:cytosol"/>
    <property type="evidence" value="ECO:0007669"/>
    <property type="project" value="TreeGrafter"/>
</dbReference>
<evidence type="ECO:0000313" key="3">
    <source>
        <dbReference type="EMBL" id="MTH78320.1"/>
    </source>
</evidence>
<evidence type="ECO:0000256" key="1">
    <source>
        <dbReference type="RuleBase" id="RU363093"/>
    </source>
</evidence>
<dbReference type="GO" id="GO:0050334">
    <property type="term" value="F:thiaminase activity"/>
    <property type="evidence" value="ECO:0007669"/>
    <property type="project" value="UniProtKB-EC"/>
</dbReference>
<protein>
    <recommendedName>
        <fullName evidence="1">Aminopyrimidine aminohydrolase</fullName>
        <ecNumber evidence="1">3.5.99.2</ecNumber>
    </recommendedName>
</protein>
<comment type="similarity">
    <text evidence="1">Belongs to the TenA family.</text>
</comment>
<organism evidence="3 4">
    <name type="scientific">Paracoccus aestuariivivens</name>
    <dbReference type="NCBI Taxonomy" id="1820333"/>
    <lineage>
        <taxon>Bacteria</taxon>
        <taxon>Pseudomonadati</taxon>
        <taxon>Pseudomonadota</taxon>
        <taxon>Alphaproteobacteria</taxon>
        <taxon>Rhodobacterales</taxon>
        <taxon>Paracoccaceae</taxon>
        <taxon>Paracoccus</taxon>
    </lineage>
</organism>
<keyword evidence="4" id="KW-1185">Reference proteome</keyword>
<dbReference type="InterPro" id="IPR004305">
    <property type="entry name" value="Thiaminase-2/PQQC"/>
</dbReference>
<dbReference type="EC" id="3.5.99.2" evidence="1"/>
<dbReference type="NCBIfam" id="TIGR04306">
    <property type="entry name" value="salvage_TenA"/>
    <property type="match status" value="1"/>
</dbReference>
<dbReference type="InterPro" id="IPR027574">
    <property type="entry name" value="Thiaminase_II"/>
</dbReference>
<proteinExistence type="inferred from homology"/>
<keyword evidence="1" id="KW-0784">Thiamine biosynthesis</keyword>
<dbReference type="GO" id="GO:0009228">
    <property type="term" value="P:thiamine biosynthetic process"/>
    <property type="evidence" value="ECO:0007669"/>
    <property type="project" value="UniProtKB-KW"/>
</dbReference>
<feature type="domain" description="Thiaminase-2/PQQC" evidence="2">
    <location>
        <begin position="13"/>
        <end position="219"/>
    </location>
</feature>
<dbReference type="Pfam" id="PF03070">
    <property type="entry name" value="TENA_THI-4"/>
    <property type="match status" value="1"/>
</dbReference>
<dbReference type="GO" id="GO:0009229">
    <property type="term" value="P:thiamine diphosphate biosynthetic process"/>
    <property type="evidence" value="ECO:0007669"/>
    <property type="project" value="UniProtKB-UniPathway"/>
</dbReference>
<dbReference type="SUPFAM" id="SSF48613">
    <property type="entry name" value="Heme oxygenase-like"/>
    <property type="match status" value="1"/>
</dbReference>
<name>A0A6L6J8J9_9RHOB</name>
<dbReference type="Gene3D" id="1.20.910.10">
    <property type="entry name" value="Heme oxygenase-like"/>
    <property type="match status" value="1"/>
</dbReference>
<comment type="function">
    <text evidence="1">Catalyzes an amino-pyrimidine hydrolysis reaction at the C5' of the pyrimidine moiety of thiamine compounds, a reaction that is part of a thiamine salvage pathway.</text>
</comment>
<comment type="caution">
    <text evidence="3">The sequence shown here is derived from an EMBL/GenBank/DDBJ whole genome shotgun (WGS) entry which is preliminary data.</text>
</comment>
<comment type="pathway">
    <text evidence="1">Cofactor biosynthesis; thiamine diphosphate biosynthesis.</text>
</comment>
<comment type="catalytic activity">
    <reaction evidence="1">
        <text>4-amino-5-aminomethyl-2-methylpyrimidine + H2O = 4-amino-5-hydroxymethyl-2-methylpyrimidine + NH4(+)</text>
        <dbReference type="Rhea" id="RHEA:31799"/>
        <dbReference type="ChEBI" id="CHEBI:15377"/>
        <dbReference type="ChEBI" id="CHEBI:16892"/>
        <dbReference type="ChEBI" id="CHEBI:28938"/>
        <dbReference type="ChEBI" id="CHEBI:63416"/>
        <dbReference type="EC" id="3.5.99.2"/>
    </reaction>
</comment>
<evidence type="ECO:0000259" key="2">
    <source>
        <dbReference type="Pfam" id="PF03070"/>
    </source>
</evidence>
<dbReference type="PANTHER" id="PTHR43198:SF2">
    <property type="entry name" value="SI:CH1073-67J19.1-RELATED"/>
    <property type="match status" value="1"/>
</dbReference>
<reference evidence="3 4" key="1">
    <citation type="submission" date="2019-11" db="EMBL/GenBank/DDBJ databases">
        <authorList>
            <person name="Dong K."/>
        </authorList>
    </citation>
    <scope>NUCLEOTIDE SEQUENCE [LARGE SCALE GENOMIC DNA]</scope>
    <source>
        <strain evidence="3 4">NBRC 111993</strain>
    </source>
</reference>
<dbReference type="EMBL" id="WMIE01000005">
    <property type="protein sequence ID" value="MTH78320.1"/>
    <property type="molecule type" value="Genomic_DNA"/>
</dbReference>
<dbReference type="AlphaFoldDB" id="A0A6L6J8J9"/>
<dbReference type="InterPro" id="IPR016084">
    <property type="entry name" value="Haem_Oase-like_multi-hlx"/>
</dbReference>
<dbReference type="PANTHER" id="PTHR43198">
    <property type="entry name" value="BIFUNCTIONAL TH2 PROTEIN"/>
    <property type="match status" value="1"/>
</dbReference>
<dbReference type="UniPathway" id="UPA00060"/>
<comment type="catalytic activity">
    <reaction evidence="1">
        <text>thiamine + H2O = 5-(2-hydroxyethyl)-4-methylthiazole + 4-amino-5-hydroxymethyl-2-methylpyrimidine + H(+)</text>
        <dbReference type="Rhea" id="RHEA:17509"/>
        <dbReference type="ChEBI" id="CHEBI:15377"/>
        <dbReference type="ChEBI" id="CHEBI:15378"/>
        <dbReference type="ChEBI" id="CHEBI:16892"/>
        <dbReference type="ChEBI" id="CHEBI:17957"/>
        <dbReference type="ChEBI" id="CHEBI:18385"/>
        <dbReference type="EC" id="3.5.99.2"/>
    </reaction>
</comment>
<dbReference type="RefSeq" id="WP_170295149.1">
    <property type="nucleotide sequence ID" value="NZ_WMIE01000005.1"/>
</dbReference>
<dbReference type="CDD" id="cd19367">
    <property type="entry name" value="TenA_C_ScTHI20-like"/>
    <property type="match status" value="1"/>
</dbReference>
<dbReference type="InterPro" id="IPR050967">
    <property type="entry name" value="Thiamine_Salvage_TenA"/>
</dbReference>
<keyword evidence="1" id="KW-0378">Hydrolase</keyword>
<accession>A0A6L6J8J9</accession>
<evidence type="ECO:0000313" key="4">
    <source>
        <dbReference type="Proteomes" id="UP000478183"/>
    </source>
</evidence>